<evidence type="ECO:0000256" key="2">
    <source>
        <dbReference type="ARBA" id="ARBA00023054"/>
    </source>
</evidence>
<evidence type="ECO:0000313" key="10">
    <source>
        <dbReference type="EMBL" id="CAD8702143.1"/>
    </source>
</evidence>
<dbReference type="PANTHER" id="PTHR31183:SF1">
    <property type="entry name" value="CILIA- AND FLAGELLA-ASSOCIATED PROTEIN 53"/>
    <property type="match status" value="1"/>
</dbReference>
<dbReference type="Pfam" id="PF13868">
    <property type="entry name" value="TPH"/>
    <property type="match status" value="1"/>
</dbReference>
<evidence type="ECO:0000256" key="3">
    <source>
        <dbReference type="ARBA" id="ARBA00023069"/>
    </source>
</evidence>
<evidence type="ECO:0000256" key="7">
    <source>
        <dbReference type="SAM" id="Coils"/>
    </source>
</evidence>
<dbReference type="AlphaFoldDB" id="A0A7S0SCP6"/>
<sequence length="487" mass="57160">MFKQPARPPPDFRILKLRAAEDANKQMTDYIKSCNKRHGDALWEVNTDRKIAQNKFKMRFAALKAQAEATLDARRERLAGKLQSEESGLQRELMSSQETPEERRAALEARARALMEQREEERVDFAEQMLFRQWREGCDGVRVGDSKAITVATTDARGNQVVEKEAVKAAAQLEKAEFDEMYERERMKKEKRYATEVKLRRERDEAALRVLDDQCADMRGRRVEQEHVVKQDVAEMKLRWAAEERAHKVEVAAKLERNVIIGDELQAFNIQKQDDIAAAKARDDAFDLQLIEEAMRGAQEEEDRENELKDRKKEQDRMYRTHLNMLMVKEAESEEERDRLIEEQQLKHEAKRQVEKLAEHSAREKLMDEVRSNRDMQMAQKAQHRQLLADEKIFERQRMEAEIAEMSAMEQEYSAQSHAQRVQNRLDIETQIQYKESIENKAKSDQAQAWQGAMLAEKDYQSMIDYDAARSRPNYPNFARKSTKWFS</sequence>
<accession>A0A7S0SCP6</accession>
<gene>
    <name evidence="10" type="ORF">MANT1106_LOCUS4825</name>
</gene>
<dbReference type="PANTHER" id="PTHR31183">
    <property type="entry name" value="TRICHOPLEIN KERATIN FILAMENT-BINDING PROTEIN FAMILY MEMBER"/>
    <property type="match status" value="1"/>
</dbReference>
<comment type="similarity">
    <text evidence="5">Belongs to the CFAP53 family.</text>
</comment>
<organism evidence="10">
    <name type="scientific">Mantoniella antarctica</name>
    <dbReference type="NCBI Taxonomy" id="81844"/>
    <lineage>
        <taxon>Eukaryota</taxon>
        <taxon>Viridiplantae</taxon>
        <taxon>Chlorophyta</taxon>
        <taxon>Mamiellophyceae</taxon>
        <taxon>Mamiellales</taxon>
        <taxon>Mamiellaceae</taxon>
        <taxon>Mantoniella</taxon>
    </lineage>
</organism>
<reference evidence="10" key="1">
    <citation type="submission" date="2021-01" db="EMBL/GenBank/DDBJ databases">
        <authorList>
            <person name="Corre E."/>
            <person name="Pelletier E."/>
            <person name="Niang G."/>
            <person name="Scheremetjew M."/>
            <person name="Finn R."/>
            <person name="Kale V."/>
            <person name="Holt S."/>
            <person name="Cochrane G."/>
            <person name="Meng A."/>
            <person name="Brown T."/>
            <person name="Cohen L."/>
        </authorList>
    </citation>
    <scope>NUCLEOTIDE SEQUENCE</scope>
    <source>
        <strain evidence="10">SL-175</strain>
    </source>
</reference>
<protein>
    <recommendedName>
        <fullName evidence="6">Cilia- and flagella-associated protein 53</fullName>
    </recommendedName>
</protein>
<proteinExistence type="inferred from homology"/>
<keyword evidence="2 7" id="KW-0175">Coiled coil</keyword>
<name>A0A7S0SCP6_9CHLO</name>
<keyword evidence="4" id="KW-0966">Cell projection</keyword>
<evidence type="ECO:0000256" key="6">
    <source>
        <dbReference type="ARBA" id="ARBA00033773"/>
    </source>
</evidence>
<dbReference type="GO" id="GO:0005929">
    <property type="term" value="C:cilium"/>
    <property type="evidence" value="ECO:0007669"/>
    <property type="project" value="UniProtKB-SubCell"/>
</dbReference>
<evidence type="ECO:0000256" key="5">
    <source>
        <dbReference type="ARBA" id="ARBA00033747"/>
    </source>
</evidence>
<dbReference type="EMBL" id="HBFC01008420">
    <property type="protein sequence ID" value="CAD8702143.1"/>
    <property type="molecule type" value="Transcribed_RNA"/>
</dbReference>
<evidence type="ECO:0000256" key="4">
    <source>
        <dbReference type="ARBA" id="ARBA00023273"/>
    </source>
</evidence>
<comment type="subcellular location">
    <subcellularLocation>
        <location evidence="1">Cell projection</location>
        <location evidence="1">Cilium</location>
    </subcellularLocation>
</comment>
<evidence type="ECO:0000256" key="8">
    <source>
        <dbReference type="SAM" id="MobiDB-lite"/>
    </source>
</evidence>
<dbReference type="InterPro" id="IPR043596">
    <property type="entry name" value="CFAP53/TCHP"/>
</dbReference>
<feature type="coiled-coil region" evidence="7">
    <location>
        <begin position="288"/>
        <end position="363"/>
    </location>
</feature>
<evidence type="ECO:0000259" key="9">
    <source>
        <dbReference type="Pfam" id="PF13868"/>
    </source>
</evidence>
<evidence type="ECO:0000256" key="1">
    <source>
        <dbReference type="ARBA" id="ARBA00004138"/>
    </source>
</evidence>
<keyword evidence="3" id="KW-0969">Cilium</keyword>
<feature type="region of interest" description="Disordered" evidence="8">
    <location>
        <begin position="81"/>
        <end position="102"/>
    </location>
</feature>
<dbReference type="InterPro" id="IPR043597">
    <property type="entry name" value="TPH_dom"/>
</dbReference>
<feature type="domain" description="Trichohyalin-plectin-homology" evidence="9">
    <location>
        <begin position="135"/>
        <end position="465"/>
    </location>
</feature>